<evidence type="ECO:0000256" key="6">
    <source>
        <dbReference type="ARBA" id="ARBA00022989"/>
    </source>
</evidence>
<dbReference type="RefSeq" id="WP_054296271.1">
    <property type="nucleotide sequence ID" value="NZ_CP012752.1"/>
</dbReference>
<keyword evidence="6 8" id="KW-1133">Transmembrane helix</keyword>
<dbReference type="STRING" id="860235.AOZ06_52765"/>
<feature type="transmembrane region" description="Helical" evidence="8">
    <location>
        <begin position="49"/>
        <end position="71"/>
    </location>
</feature>
<feature type="transmembrane region" description="Helical" evidence="8">
    <location>
        <begin position="322"/>
        <end position="353"/>
    </location>
</feature>
<dbReference type="PANTHER" id="PTHR21716">
    <property type="entry name" value="TRANSMEMBRANE PROTEIN"/>
    <property type="match status" value="1"/>
</dbReference>
<sequence length="385" mass="40250">MTSEPRKRPLAPLEVTNVVPRGLRVAAALAWRLAVVALALYGLMLVAGYFATVLIPMGIALLLAALMVPGVDKLVEWRLKKGLAAAIVLIAGLAVIGGLLTFVISEFSTGLPQLQTQVAQSLETIKAWLIDGPLHLRQEQLKDFLDNIIETIKKNQAEITSGALTTAASIGEGLAGFILTLFILIFFLYDGEGIWKFLCRGVPANVRERVDVAGRRSFASLVSYVRATAAVAVVDAVGIGIGLAIVGVPLAVPLSALVFLGAFIPIIGAVIAGAVAVLVALVANGFVASLIVLAIVIAVMQLESHILQPWLLGRAVRLHPLAVVLAITAGLVAAGIPGALLAVPLLAVLNAGIRSLLSDRDRHVDGDDVDVLDDSGSRPGSRAEE</sequence>
<evidence type="ECO:0000256" key="7">
    <source>
        <dbReference type="ARBA" id="ARBA00023136"/>
    </source>
</evidence>
<evidence type="ECO:0000256" key="4">
    <source>
        <dbReference type="ARBA" id="ARBA00022475"/>
    </source>
</evidence>
<comment type="similarity">
    <text evidence="2">Belongs to the autoinducer-2 exporter (AI-2E) (TC 2.A.86) family.</text>
</comment>
<dbReference type="Pfam" id="PF01594">
    <property type="entry name" value="AI-2E_transport"/>
    <property type="match status" value="1"/>
</dbReference>
<evidence type="ECO:0000256" key="2">
    <source>
        <dbReference type="ARBA" id="ARBA00009773"/>
    </source>
</evidence>
<keyword evidence="3" id="KW-0813">Transport</keyword>
<reference evidence="9 10" key="1">
    <citation type="submission" date="2015-07" db="EMBL/GenBank/DDBJ databases">
        <title>Genome sequencing of Kibdelosporangium phytohabitans.</title>
        <authorList>
            <person name="Qin S."/>
            <person name="Xing K."/>
        </authorList>
    </citation>
    <scope>NUCLEOTIDE SEQUENCE [LARGE SCALE GENOMIC DNA]</scope>
    <source>
        <strain evidence="9 10">KLBMP1111</strain>
    </source>
</reference>
<keyword evidence="5 8" id="KW-0812">Transmembrane</keyword>
<feature type="transmembrane region" description="Helical" evidence="8">
    <location>
        <begin position="21"/>
        <end position="43"/>
    </location>
</feature>
<dbReference type="GO" id="GO:0005886">
    <property type="term" value="C:plasma membrane"/>
    <property type="evidence" value="ECO:0007669"/>
    <property type="project" value="UniProtKB-SubCell"/>
</dbReference>
<evidence type="ECO:0000256" key="1">
    <source>
        <dbReference type="ARBA" id="ARBA00004651"/>
    </source>
</evidence>
<dbReference type="Proteomes" id="UP000063699">
    <property type="component" value="Chromosome"/>
</dbReference>
<evidence type="ECO:0000313" key="10">
    <source>
        <dbReference type="Proteomes" id="UP000063699"/>
    </source>
</evidence>
<dbReference type="KEGG" id="kphy:AOZ06_52765"/>
<evidence type="ECO:0000256" key="3">
    <source>
        <dbReference type="ARBA" id="ARBA00022448"/>
    </source>
</evidence>
<feature type="transmembrane region" description="Helical" evidence="8">
    <location>
        <begin position="286"/>
        <end position="302"/>
    </location>
</feature>
<keyword evidence="10" id="KW-1185">Reference proteome</keyword>
<dbReference type="InterPro" id="IPR002549">
    <property type="entry name" value="AI-2E-like"/>
</dbReference>
<protein>
    <recommendedName>
        <fullName evidence="11">Permease</fullName>
    </recommendedName>
</protein>
<evidence type="ECO:0000313" key="9">
    <source>
        <dbReference type="EMBL" id="ALG14401.1"/>
    </source>
</evidence>
<keyword evidence="7 8" id="KW-0472">Membrane</keyword>
<comment type="subcellular location">
    <subcellularLocation>
        <location evidence="1">Cell membrane</location>
        <topology evidence="1">Multi-pass membrane protein</topology>
    </subcellularLocation>
</comment>
<feature type="transmembrane region" description="Helical" evidence="8">
    <location>
        <begin position="170"/>
        <end position="189"/>
    </location>
</feature>
<accession>A0A0N9I680</accession>
<feature type="transmembrane region" description="Helical" evidence="8">
    <location>
        <begin position="224"/>
        <end position="248"/>
    </location>
</feature>
<feature type="transmembrane region" description="Helical" evidence="8">
    <location>
        <begin position="83"/>
        <end position="104"/>
    </location>
</feature>
<gene>
    <name evidence="9" type="ORF">AOZ06_52765</name>
</gene>
<keyword evidence="4" id="KW-1003">Cell membrane</keyword>
<dbReference type="EMBL" id="CP012752">
    <property type="protein sequence ID" value="ALG14401.1"/>
    <property type="molecule type" value="Genomic_DNA"/>
</dbReference>
<evidence type="ECO:0000256" key="5">
    <source>
        <dbReference type="ARBA" id="ARBA00022692"/>
    </source>
</evidence>
<dbReference type="PANTHER" id="PTHR21716:SF53">
    <property type="entry name" value="PERMEASE PERM-RELATED"/>
    <property type="match status" value="1"/>
</dbReference>
<organism evidence="9 10">
    <name type="scientific">Kibdelosporangium phytohabitans</name>
    <dbReference type="NCBI Taxonomy" id="860235"/>
    <lineage>
        <taxon>Bacteria</taxon>
        <taxon>Bacillati</taxon>
        <taxon>Actinomycetota</taxon>
        <taxon>Actinomycetes</taxon>
        <taxon>Pseudonocardiales</taxon>
        <taxon>Pseudonocardiaceae</taxon>
        <taxon>Kibdelosporangium</taxon>
    </lineage>
</organism>
<dbReference type="GO" id="GO:0055085">
    <property type="term" value="P:transmembrane transport"/>
    <property type="evidence" value="ECO:0007669"/>
    <property type="project" value="TreeGrafter"/>
</dbReference>
<name>A0A0N9I680_9PSEU</name>
<evidence type="ECO:0008006" key="11">
    <source>
        <dbReference type="Google" id="ProtNLM"/>
    </source>
</evidence>
<evidence type="ECO:0000256" key="8">
    <source>
        <dbReference type="SAM" id="Phobius"/>
    </source>
</evidence>
<feature type="transmembrane region" description="Helical" evidence="8">
    <location>
        <begin position="254"/>
        <end position="279"/>
    </location>
</feature>
<dbReference type="AlphaFoldDB" id="A0A0N9I680"/>
<proteinExistence type="inferred from homology"/>